<dbReference type="RefSeq" id="WP_188355058.1">
    <property type="nucleotide sequence ID" value="NZ_BMDH01000002.1"/>
</dbReference>
<proteinExistence type="predicted"/>
<name>A0A8J3AHR2_9BIFI</name>
<reference evidence="1" key="1">
    <citation type="journal article" date="2014" name="Int. J. Syst. Evol. Microbiol.">
        <title>Complete genome sequence of Corynebacterium casei LMG S-19264T (=DSM 44701T), isolated from a smear-ripened cheese.</title>
        <authorList>
            <consortium name="US DOE Joint Genome Institute (JGI-PGF)"/>
            <person name="Walter F."/>
            <person name="Albersmeier A."/>
            <person name="Kalinowski J."/>
            <person name="Ruckert C."/>
        </authorList>
    </citation>
    <scope>NUCLEOTIDE SEQUENCE</scope>
    <source>
        <strain evidence="1">CCM 8606</strain>
    </source>
</reference>
<keyword evidence="2" id="KW-1185">Reference proteome</keyword>
<comment type="caution">
    <text evidence="1">The sequence shown here is derived from an EMBL/GenBank/DDBJ whole genome shotgun (WGS) entry which is preliminary data.</text>
</comment>
<dbReference type="Proteomes" id="UP000619536">
    <property type="component" value="Unassembled WGS sequence"/>
</dbReference>
<sequence length="342" mass="39979">MGSRLTVYLRDSRGWSSYGRYGGAHSVGYMIARNGYENTMKYIADCFKFEEATEKPVSDISWAEGMLIIDSLNKNVFWYEEDAGLYLPRIINALIELTWPSWTAIWCAEERLSALQACGIDALQEPIPFDDFEEIDWEKYLDSGPWSKHCEDDSVAVTFKDGVTFCWHQFLDSLLPAFSPNSFYHFAQHVREGIEQGEPLEWGKQYNEDLPDTGIHIDYQKHQIRWWSLYDNGDIALECRQRWTDWTFTSMSDDYRWFEQLTGYQMRTWDAEMREAFRYIAGIFEDESGNYKTSQIPSNQVLEYELANSHDNSKLILCALMQMKESGEIPPAKIIDRYGVIR</sequence>
<reference evidence="1" key="2">
    <citation type="submission" date="2020-09" db="EMBL/GenBank/DDBJ databases">
        <authorList>
            <person name="Sun Q."/>
            <person name="Sedlacek I."/>
        </authorList>
    </citation>
    <scope>NUCLEOTIDE SEQUENCE</scope>
    <source>
        <strain evidence="1">CCM 8606</strain>
    </source>
</reference>
<dbReference type="EMBL" id="BMDH01000002">
    <property type="protein sequence ID" value="GGI14009.1"/>
    <property type="molecule type" value="Genomic_DNA"/>
</dbReference>
<evidence type="ECO:0000313" key="1">
    <source>
        <dbReference type="EMBL" id="GGI14009.1"/>
    </source>
</evidence>
<gene>
    <name evidence="1" type="ORF">GCM10007377_08790</name>
</gene>
<protein>
    <submittedName>
        <fullName evidence="1">Uncharacterized protein</fullName>
    </submittedName>
</protein>
<dbReference type="AlphaFoldDB" id="A0A8J3AHR2"/>
<accession>A0A8J3AHR2</accession>
<evidence type="ECO:0000313" key="2">
    <source>
        <dbReference type="Proteomes" id="UP000619536"/>
    </source>
</evidence>
<organism evidence="1 2">
    <name type="scientific">Galliscardovia ingluviei</name>
    <dbReference type="NCBI Taxonomy" id="1769422"/>
    <lineage>
        <taxon>Bacteria</taxon>
        <taxon>Bacillati</taxon>
        <taxon>Actinomycetota</taxon>
        <taxon>Actinomycetes</taxon>
        <taxon>Bifidobacteriales</taxon>
        <taxon>Bifidobacteriaceae</taxon>
        <taxon>Galliscardovia</taxon>
    </lineage>
</organism>